<dbReference type="EMBL" id="DAAGVQ010000119">
    <property type="protein sequence ID" value="HAB4753908.1"/>
    <property type="molecule type" value="Genomic_DNA"/>
</dbReference>
<dbReference type="EMBL" id="DAAGML010000040">
    <property type="protein sequence ID" value="HAB3674637.1"/>
    <property type="molecule type" value="Genomic_DNA"/>
</dbReference>
<name>A0A6Y1CP51_SALTM</name>
<evidence type="ECO:0008006" key="4">
    <source>
        <dbReference type="Google" id="ProtNLM"/>
    </source>
</evidence>
<comment type="caution">
    <text evidence="1">The sequence shown here is derived from an EMBL/GenBank/DDBJ whole genome shotgun (WGS) entry which is preliminary data.</text>
</comment>
<organism evidence="1">
    <name type="scientific">Salmonella typhimurium</name>
    <dbReference type="NCBI Taxonomy" id="90371"/>
    <lineage>
        <taxon>Bacteria</taxon>
        <taxon>Pseudomonadati</taxon>
        <taxon>Pseudomonadota</taxon>
        <taxon>Gammaproteobacteria</taxon>
        <taxon>Enterobacterales</taxon>
        <taxon>Enterobacteriaceae</taxon>
        <taxon>Salmonella</taxon>
    </lineage>
</organism>
<accession>A0A6Y1CP51</accession>
<reference evidence="1" key="1">
    <citation type="journal article" date="2018" name="Genome Biol.">
        <title>SKESA: strategic k-mer extension for scrupulous assemblies.</title>
        <authorList>
            <person name="Souvorov A."/>
            <person name="Agarwala R."/>
            <person name="Lipman D.J."/>
        </authorList>
    </citation>
    <scope>NUCLEOTIDE SEQUENCE</scope>
    <source>
        <strain evidence="1">Salmonella enterica</strain>
    </source>
</reference>
<evidence type="ECO:0000313" key="1">
    <source>
        <dbReference type="EMBL" id="HAB3674637.1"/>
    </source>
</evidence>
<proteinExistence type="predicted"/>
<dbReference type="CDD" id="cd11586">
    <property type="entry name" value="VbhA_like"/>
    <property type="match status" value="1"/>
</dbReference>
<dbReference type="EMBL" id="DAAHFG010000076">
    <property type="protein sequence ID" value="HAB5870810.1"/>
    <property type="molecule type" value="Genomic_DNA"/>
</dbReference>
<protein>
    <recommendedName>
        <fullName evidence="4">Antitoxin VbhA family protein</fullName>
    </recommendedName>
</protein>
<dbReference type="AlphaFoldDB" id="A0A6Y1CP51"/>
<gene>
    <name evidence="3" type="ORF">GB331_23390</name>
    <name evidence="2" type="ORF">GB372_24000</name>
    <name evidence="1" type="ORF">GBS44_20475</name>
</gene>
<dbReference type="InterPro" id="IPR033788">
    <property type="entry name" value="VbhA-like"/>
</dbReference>
<sequence>MEARKEAFRRAEASLFLSSKDPKGSSFFNEIKNKVINGELTYEEAKREVLNHHIEQSKNKIKKG</sequence>
<reference evidence="1" key="2">
    <citation type="submission" date="2019-10" db="EMBL/GenBank/DDBJ databases">
        <authorList>
            <consortium name="NCBI Pathogen Detection Project"/>
        </authorList>
    </citation>
    <scope>NUCLEOTIDE SEQUENCE</scope>
    <source>
        <strain evidence="1">Salmonella enterica</strain>
    </source>
</reference>
<evidence type="ECO:0000313" key="2">
    <source>
        <dbReference type="EMBL" id="HAB4753908.1"/>
    </source>
</evidence>
<evidence type="ECO:0000313" key="3">
    <source>
        <dbReference type="EMBL" id="HAB5870810.1"/>
    </source>
</evidence>